<dbReference type="Gene3D" id="1.25.40.10">
    <property type="entry name" value="Tetratricopeptide repeat domain"/>
    <property type="match status" value="1"/>
</dbReference>
<evidence type="ECO:0000256" key="2">
    <source>
        <dbReference type="SAM" id="MobiDB-lite"/>
    </source>
</evidence>
<feature type="compositionally biased region" description="Gly residues" evidence="2">
    <location>
        <begin position="297"/>
        <end position="312"/>
    </location>
</feature>
<dbReference type="InterPro" id="IPR019734">
    <property type="entry name" value="TPR_rpt"/>
</dbReference>
<feature type="region of interest" description="Disordered" evidence="2">
    <location>
        <begin position="273"/>
        <end position="312"/>
    </location>
</feature>
<keyword evidence="1" id="KW-0802">TPR repeat</keyword>
<evidence type="ECO:0000313" key="4">
    <source>
        <dbReference type="EMBL" id="MDH6060410.1"/>
    </source>
</evidence>
<gene>
    <name evidence="4" type="ORF">NWP17_08160</name>
</gene>
<evidence type="ECO:0000259" key="3">
    <source>
        <dbReference type="PROSITE" id="PS50076"/>
    </source>
</evidence>
<dbReference type="InterPro" id="IPR011990">
    <property type="entry name" value="TPR-like_helical_dom_sf"/>
</dbReference>
<feature type="domain" description="J" evidence="3">
    <location>
        <begin position="16"/>
        <end position="90"/>
    </location>
</feature>
<dbReference type="Pfam" id="PF00226">
    <property type="entry name" value="DnaJ"/>
    <property type="match status" value="1"/>
</dbReference>
<dbReference type="InterPro" id="IPR001623">
    <property type="entry name" value="DnaJ_domain"/>
</dbReference>
<dbReference type="SMART" id="SM00271">
    <property type="entry name" value="DnaJ"/>
    <property type="match status" value="1"/>
</dbReference>
<comment type="caution">
    <text evidence="4">The sequence shown here is derived from an EMBL/GenBank/DDBJ whole genome shotgun (WGS) entry which is preliminary data.</text>
</comment>
<accession>A0AA43GS44</accession>
<evidence type="ECO:0000313" key="5">
    <source>
        <dbReference type="Proteomes" id="UP001159387"/>
    </source>
</evidence>
<dbReference type="Gene3D" id="1.10.287.110">
    <property type="entry name" value="DnaJ domain"/>
    <property type="match status" value="1"/>
</dbReference>
<name>A0AA43GS44_9CYAN</name>
<sequence>MFIKINVGLFKYDLMDYHAILCVPVDADGKKIRKRYLEIARRLHPDSNALTSAEKQQAHKLLSTFVNPAYEHLGKETSHTEHLIVLSQMGKRLLRESAELELSTDLAKKLLTETNYDHAYKTAIAKIATTQYQSLEKSTEIISQVSELNLVYLMRSAATGSTSSELSGQFPTNSGKARSNTETLPPVPEDSPVDQYVRRAQTLINNNQLGRAKVELQDALKLEPKNSLCHSLIALVYLRQNQIKMAKIHFDNALKLDPTNEIALTWKPKIEKALGRQSSGSRVTPPHDDETNQPDKSGGGGLFGGLFGGNKK</sequence>
<dbReference type="PROSITE" id="PS50076">
    <property type="entry name" value="DNAJ_2"/>
    <property type="match status" value="1"/>
</dbReference>
<dbReference type="PROSITE" id="PS50005">
    <property type="entry name" value="TPR"/>
    <property type="match status" value="1"/>
</dbReference>
<feature type="repeat" description="TPR" evidence="1">
    <location>
        <begin position="227"/>
        <end position="260"/>
    </location>
</feature>
<dbReference type="SUPFAM" id="SSF48452">
    <property type="entry name" value="TPR-like"/>
    <property type="match status" value="1"/>
</dbReference>
<proteinExistence type="predicted"/>
<organism evidence="4 5">
    <name type="scientific">Chrysosporum bergii ANA360D</name>
    <dbReference type="NCBI Taxonomy" id="617107"/>
    <lineage>
        <taxon>Bacteria</taxon>
        <taxon>Bacillati</taxon>
        <taxon>Cyanobacteriota</taxon>
        <taxon>Cyanophyceae</taxon>
        <taxon>Nostocales</taxon>
        <taxon>Nodulariaceae</taxon>
        <taxon>Chrysosporum</taxon>
    </lineage>
</organism>
<reference evidence="4 5" key="1">
    <citation type="journal article" date="2023" name="J. Phycol.">
        <title>Chrysosporum ovalisporum is synonymous with the true-branching cyanobacterium Umezakia natans (Nostocales/Aphanizomenonaceae).</title>
        <authorList>
            <person name="McGregor G.B."/>
            <person name="Sendall B.C."/>
            <person name="Niiyama Y."/>
            <person name="Tuji A."/>
            <person name="Willis A."/>
        </authorList>
    </citation>
    <scope>NUCLEOTIDE SEQUENCE [LARGE SCALE GENOMIC DNA]</scope>
    <source>
        <strain evidence="4 5">ANA360D</strain>
    </source>
</reference>
<feature type="region of interest" description="Disordered" evidence="2">
    <location>
        <begin position="162"/>
        <end position="192"/>
    </location>
</feature>
<dbReference type="CDD" id="cd06257">
    <property type="entry name" value="DnaJ"/>
    <property type="match status" value="1"/>
</dbReference>
<dbReference type="RefSeq" id="WP_280654412.1">
    <property type="nucleotide sequence ID" value="NZ_JANQDH010000051.1"/>
</dbReference>
<dbReference type="EMBL" id="JANQDH010000051">
    <property type="protein sequence ID" value="MDH6060410.1"/>
    <property type="molecule type" value="Genomic_DNA"/>
</dbReference>
<protein>
    <submittedName>
        <fullName evidence="4">J domain-containing protein</fullName>
    </submittedName>
</protein>
<evidence type="ECO:0000256" key="1">
    <source>
        <dbReference type="PROSITE-ProRule" id="PRU00339"/>
    </source>
</evidence>
<dbReference type="InterPro" id="IPR036869">
    <property type="entry name" value="J_dom_sf"/>
</dbReference>
<dbReference type="SMART" id="SM00028">
    <property type="entry name" value="TPR"/>
    <property type="match status" value="2"/>
</dbReference>
<keyword evidence="5" id="KW-1185">Reference proteome</keyword>
<dbReference type="Pfam" id="PF13181">
    <property type="entry name" value="TPR_8"/>
    <property type="match status" value="2"/>
</dbReference>
<feature type="compositionally biased region" description="Polar residues" evidence="2">
    <location>
        <begin position="162"/>
        <end position="183"/>
    </location>
</feature>
<dbReference type="Proteomes" id="UP001159387">
    <property type="component" value="Unassembled WGS sequence"/>
</dbReference>
<dbReference type="AlphaFoldDB" id="A0AA43GS44"/>
<dbReference type="SUPFAM" id="SSF46565">
    <property type="entry name" value="Chaperone J-domain"/>
    <property type="match status" value="1"/>
</dbReference>